<organism evidence="3 4">
    <name type="scientific">Pseudomicrostroma glucosiphilum</name>
    <dbReference type="NCBI Taxonomy" id="1684307"/>
    <lineage>
        <taxon>Eukaryota</taxon>
        <taxon>Fungi</taxon>
        <taxon>Dikarya</taxon>
        <taxon>Basidiomycota</taxon>
        <taxon>Ustilaginomycotina</taxon>
        <taxon>Exobasidiomycetes</taxon>
        <taxon>Microstromatales</taxon>
        <taxon>Microstromatales incertae sedis</taxon>
        <taxon>Pseudomicrostroma</taxon>
    </lineage>
</organism>
<feature type="transmembrane region" description="Helical" evidence="2">
    <location>
        <begin position="132"/>
        <end position="153"/>
    </location>
</feature>
<feature type="compositionally biased region" description="Polar residues" evidence="1">
    <location>
        <begin position="682"/>
        <end position="692"/>
    </location>
</feature>
<feature type="compositionally biased region" description="Low complexity" evidence="1">
    <location>
        <begin position="590"/>
        <end position="603"/>
    </location>
</feature>
<dbReference type="RefSeq" id="XP_025346315.1">
    <property type="nucleotide sequence ID" value="XM_025493883.1"/>
</dbReference>
<accession>A0A316U858</accession>
<feature type="region of interest" description="Disordered" evidence="1">
    <location>
        <begin position="235"/>
        <end position="365"/>
    </location>
</feature>
<feature type="compositionally biased region" description="Polar residues" evidence="1">
    <location>
        <begin position="550"/>
        <end position="559"/>
    </location>
</feature>
<feature type="region of interest" description="Disordered" evidence="1">
    <location>
        <begin position="437"/>
        <end position="692"/>
    </location>
</feature>
<feature type="compositionally biased region" description="Polar residues" evidence="1">
    <location>
        <begin position="454"/>
        <end position="464"/>
    </location>
</feature>
<dbReference type="GeneID" id="37015617"/>
<sequence length="692" mass="74679">MPCRCSTLASNWQCKFRGPLLMRYNYASRLLLIRLICPCWLTQSTLSSSLNLLDIYKALVATGSAIVPFSDLGQSESVVNKIVRDGLGTPVKAPHTKFRVGSAYRREQLKRALGLAVVWTVYQTIEPIADSVASFVIPFYGSLKTLFLLWIFLGRASASTRLMQSFIQPVLRPYESTIDALFAVCLSFFFNVVFLSSLPIAHMLIWLKKGPLRLLRNIDWRWPWLEGNTSGVVKHERTAGPVPRAVVAQRVPPPTSRKASRQSPIVRNRQSDDSGGSDGGQTTESVKAHRLTGPARRPTAETGASQTKGRSASGSAPISSLPKSRVVSGPAAAGHSAAAVRSNSGPSTTLPQSKTMNFTAPTSRQTESLALAKKSEILNRLPAVPQGFSQGVDGGFAFIPPATPPARQQNPSLRPHLDAPITAAHLFSPVFPGSFAPKPEAATPLRMPEDAKSSSKPVASATSTPKRKVKSSTAARLSAKPISNKSADSKIKADRRRRQASTPVEHREKAGEDLFLRISETSSEEENEDAPYIIEPPDHSSPAKRKILRPSTSMVLPSSRSKRQKLDVLADTVEYNGKSQTSEITRRSRGASAGPSSGIRSRATSVAPSESESVALPEAEEAPTKRPLRTSVSSRSLRQPPSRVVVKTSEEEERTAKPTSKPPVSGLRRAGKAVNGAKAGSATGSKSRSLRK</sequence>
<feature type="compositionally biased region" description="Polar residues" evidence="1">
    <location>
        <begin position="630"/>
        <end position="639"/>
    </location>
</feature>
<evidence type="ECO:0000313" key="3">
    <source>
        <dbReference type="EMBL" id="PWN19155.1"/>
    </source>
</evidence>
<feature type="compositionally biased region" description="Basic and acidic residues" evidence="1">
    <location>
        <begin position="504"/>
        <end position="515"/>
    </location>
</feature>
<evidence type="ECO:0000313" key="4">
    <source>
        <dbReference type="Proteomes" id="UP000245942"/>
    </source>
</evidence>
<keyword evidence="2" id="KW-1133">Transmembrane helix</keyword>
<dbReference type="EMBL" id="KZ819332">
    <property type="protein sequence ID" value="PWN19155.1"/>
    <property type="molecule type" value="Genomic_DNA"/>
</dbReference>
<keyword evidence="2" id="KW-0812">Transmembrane</keyword>
<dbReference type="Proteomes" id="UP000245942">
    <property type="component" value="Unassembled WGS sequence"/>
</dbReference>
<protein>
    <submittedName>
        <fullName evidence="3">Uncharacterized protein</fullName>
    </submittedName>
</protein>
<feature type="compositionally biased region" description="Low complexity" evidence="1">
    <location>
        <begin position="326"/>
        <end position="340"/>
    </location>
</feature>
<keyword evidence="4" id="KW-1185">Reference proteome</keyword>
<feature type="compositionally biased region" description="Polar residues" evidence="1">
    <location>
        <begin position="341"/>
        <end position="365"/>
    </location>
</feature>
<dbReference type="OrthoDB" id="434647at2759"/>
<feature type="compositionally biased region" description="Polar residues" evidence="1">
    <location>
        <begin position="471"/>
        <end position="486"/>
    </location>
</feature>
<dbReference type="Pfam" id="PF03134">
    <property type="entry name" value="TB2_DP1_HVA22"/>
    <property type="match status" value="1"/>
</dbReference>
<evidence type="ECO:0000256" key="1">
    <source>
        <dbReference type="SAM" id="MobiDB-lite"/>
    </source>
</evidence>
<proteinExistence type="predicted"/>
<dbReference type="AlphaFoldDB" id="A0A316U858"/>
<gene>
    <name evidence="3" type="ORF">BCV69DRAFT_294773</name>
</gene>
<feature type="compositionally biased region" description="Polar residues" evidence="1">
    <location>
        <begin position="302"/>
        <end position="322"/>
    </location>
</feature>
<keyword evidence="2" id="KW-0472">Membrane</keyword>
<dbReference type="InterPro" id="IPR004345">
    <property type="entry name" value="TB2_DP1_HVA22"/>
</dbReference>
<name>A0A316U858_9BASI</name>
<reference evidence="3 4" key="1">
    <citation type="journal article" date="2018" name="Mol. Biol. Evol.">
        <title>Broad Genomic Sampling Reveals a Smut Pathogenic Ancestry of the Fungal Clade Ustilaginomycotina.</title>
        <authorList>
            <person name="Kijpornyongpan T."/>
            <person name="Mondo S.J."/>
            <person name="Barry K."/>
            <person name="Sandor L."/>
            <person name="Lee J."/>
            <person name="Lipzen A."/>
            <person name="Pangilinan J."/>
            <person name="LaButti K."/>
            <person name="Hainaut M."/>
            <person name="Henrissat B."/>
            <person name="Grigoriev I.V."/>
            <person name="Spatafora J.W."/>
            <person name="Aime M.C."/>
        </authorList>
    </citation>
    <scope>NUCLEOTIDE SEQUENCE [LARGE SCALE GENOMIC DNA]</scope>
    <source>
        <strain evidence="3 4">MCA 4718</strain>
    </source>
</reference>
<feature type="compositionally biased region" description="Low complexity" evidence="1">
    <location>
        <begin position="241"/>
        <end position="250"/>
    </location>
</feature>
<feature type="transmembrane region" description="Helical" evidence="2">
    <location>
        <begin position="180"/>
        <end position="207"/>
    </location>
</feature>
<evidence type="ECO:0000256" key="2">
    <source>
        <dbReference type="SAM" id="Phobius"/>
    </source>
</evidence>